<protein>
    <submittedName>
        <fullName evidence="3">Co-chaperonin GroES</fullName>
    </submittedName>
</protein>
<dbReference type="InterPro" id="IPR037124">
    <property type="entry name" value="Chaperonin_GroES_sf"/>
</dbReference>
<sequence>MTKPINIRPYKDRLLIFQKEMPKESTGGIILPPSSAGKKVNEGVVISKGHDVSDNIAEGDYVIFGEYDGEPLKFGGEEYHLIIEEDIRAVLEQEDGN</sequence>
<dbReference type="SUPFAM" id="SSF50129">
    <property type="entry name" value="GroES-like"/>
    <property type="match status" value="1"/>
</dbReference>
<dbReference type="EMBL" id="KU970475">
    <property type="protein sequence ID" value="ASN63069.1"/>
    <property type="molecule type" value="Genomic_DNA"/>
</dbReference>
<gene>
    <name evidence="3" type="primary">groES</name>
</gene>
<proteinExistence type="inferred from homology"/>
<dbReference type="GO" id="GO:0051087">
    <property type="term" value="F:protein-folding chaperone binding"/>
    <property type="evidence" value="ECO:0007669"/>
    <property type="project" value="TreeGrafter"/>
</dbReference>
<evidence type="ECO:0000313" key="3">
    <source>
        <dbReference type="EMBL" id="ASN63069.1"/>
    </source>
</evidence>
<accession>A0A221S2E6</accession>
<dbReference type="InterPro" id="IPR011032">
    <property type="entry name" value="GroES-like_sf"/>
</dbReference>
<dbReference type="PANTHER" id="PTHR10772:SF63">
    <property type="entry name" value="20 KDA CHAPERONIN, CHLOROPLASTIC"/>
    <property type="match status" value="1"/>
</dbReference>
<dbReference type="PANTHER" id="PTHR10772">
    <property type="entry name" value="10 KDA HEAT SHOCK PROTEIN"/>
    <property type="match status" value="1"/>
</dbReference>
<evidence type="ECO:0000256" key="2">
    <source>
        <dbReference type="ARBA" id="ARBA00023186"/>
    </source>
</evidence>
<reference evidence="3" key="1">
    <citation type="submission" date="2016-03" db="EMBL/GenBank/DDBJ databases">
        <title>Novel chaperonins are prevalent in the virioplankton and link to viral biology and ecology.</title>
        <authorList>
            <person name="Marine R.L."/>
            <person name="Nasko D.J."/>
            <person name="Polson S.W."/>
            <person name="Wommack K.E."/>
        </authorList>
    </citation>
    <scope>NUCLEOTIDE SEQUENCE</scope>
</reference>
<dbReference type="PRINTS" id="PR00297">
    <property type="entry name" value="CHAPERONIN10"/>
</dbReference>
<dbReference type="GO" id="GO:0051082">
    <property type="term" value="F:unfolded protein binding"/>
    <property type="evidence" value="ECO:0007669"/>
    <property type="project" value="TreeGrafter"/>
</dbReference>
<organism evidence="3">
    <name type="scientific">uncultured virus</name>
    <dbReference type="NCBI Taxonomy" id="340016"/>
    <lineage>
        <taxon>Viruses</taxon>
        <taxon>environmental samples</taxon>
    </lineage>
</organism>
<dbReference type="Gene3D" id="2.30.33.40">
    <property type="entry name" value="GroES chaperonin"/>
    <property type="match status" value="1"/>
</dbReference>
<keyword evidence="2" id="KW-0143">Chaperone</keyword>
<evidence type="ECO:0000256" key="1">
    <source>
        <dbReference type="ARBA" id="ARBA00006975"/>
    </source>
</evidence>
<comment type="similarity">
    <text evidence="1">Belongs to the GroES chaperonin family.</text>
</comment>
<dbReference type="InterPro" id="IPR020818">
    <property type="entry name" value="Chaperonin_GroES"/>
</dbReference>
<dbReference type="GO" id="GO:0046872">
    <property type="term" value="F:metal ion binding"/>
    <property type="evidence" value="ECO:0007669"/>
    <property type="project" value="TreeGrafter"/>
</dbReference>
<dbReference type="CDD" id="cd00320">
    <property type="entry name" value="cpn10"/>
    <property type="match status" value="1"/>
</dbReference>
<dbReference type="GO" id="GO:0005524">
    <property type="term" value="F:ATP binding"/>
    <property type="evidence" value="ECO:0007669"/>
    <property type="project" value="InterPro"/>
</dbReference>
<dbReference type="GO" id="GO:0044183">
    <property type="term" value="F:protein folding chaperone"/>
    <property type="evidence" value="ECO:0007669"/>
    <property type="project" value="InterPro"/>
</dbReference>
<dbReference type="Pfam" id="PF00166">
    <property type="entry name" value="Cpn10"/>
    <property type="match status" value="1"/>
</dbReference>
<name>A0A221S2E6_9VIRU</name>
<dbReference type="SMART" id="SM00883">
    <property type="entry name" value="Cpn10"/>
    <property type="match status" value="1"/>
</dbReference>